<organism evidence="2 3">
    <name type="scientific">Ficus carica</name>
    <name type="common">Common fig</name>
    <dbReference type="NCBI Taxonomy" id="3494"/>
    <lineage>
        <taxon>Eukaryota</taxon>
        <taxon>Viridiplantae</taxon>
        <taxon>Streptophyta</taxon>
        <taxon>Embryophyta</taxon>
        <taxon>Tracheophyta</taxon>
        <taxon>Spermatophyta</taxon>
        <taxon>Magnoliopsida</taxon>
        <taxon>eudicotyledons</taxon>
        <taxon>Gunneridae</taxon>
        <taxon>Pentapetalae</taxon>
        <taxon>rosids</taxon>
        <taxon>fabids</taxon>
        <taxon>Rosales</taxon>
        <taxon>Moraceae</taxon>
        <taxon>Ficeae</taxon>
        <taxon>Ficus</taxon>
    </lineage>
</organism>
<proteinExistence type="predicted"/>
<name>A0AA87Z9R7_FICCA</name>
<gene>
    <name evidence="2" type="ORF">TIFTF001_002852</name>
</gene>
<sequence>MLPRCQPTVDATTLPAELAEKVASLQQKVATLIQQAAALAAISHSVPDSESDDDIEGIFNPIFDESGDKGEGKKINFDSIFDPYMTNMLEKRKIKLSIFLQPLMKVMEKKKKKKTNFLLIQFLRKLNEKMNV</sequence>
<dbReference type="EMBL" id="BTGU01000003">
    <property type="protein sequence ID" value="GMN30572.1"/>
    <property type="molecule type" value="Genomic_DNA"/>
</dbReference>
<dbReference type="Proteomes" id="UP001187192">
    <property type="component" value="Unassembled WGS sequence"/>
</dbReference>
<evidence type="ECO:0000256" key="1">
    <source>
        <dbReference type="SAM" id="MobiDB-lite"/>
    </source>
</evidence>
<dbReference type="AlphaFoldDB" id="A0AA87Z9R7"/>
<accession>A0AA87Z9R7</accession>
<feature type="region of interest" description="Disordered" evidence="1">
    <location>
        <begin position="46"/>
        <end position="71"/>
    </location>
</feature>
<protein>
    <submittedName>
        <fullName evidence="2">Uncharacterized protein</fullName>
    </submittedName>
</protein>
<reference evidence="2" key="1">
    <citation type="submission" date="2023-07" db="EMBL/GenBank/DDBJ databases">
        <title>draft genome sequence of fig (Ficus carica).</title>
        <authorList>
            <person name="Takahashi T."/>
            <person name="Nishimura K."/>
        </authorList>
    </citation>
    <scope>NUCLEOTIDE SEQUENCE</scope>
</reference>
<keyword evidence="3" id="KW-1185">Reference proteome</keyword>
<comment type="caution">
    <text evidence="2">The sequence shown here is derived from an EMBL/GenBank/DDBJ whole genome shotgun (WGS) entry which is preliminary data.</text>
</comment>
<evidence type="ECO:0000313" key="3">
    <source>
        <dbReference type="Proteomes" id="UP001187192"/>
    </source>
</evidence>
<evidence type="ECO:0000313" key="2">
    <source>
        <dbReference type="EMBL" id="GMN30572.1"/>
    </source>
</evidence>